<reference evidence="1" key="1">
    <citation type="journal article" date="2014" name="Front. Microbiol.">
        <title>High frequency of phylogenetically diverse reductive dehalogenase-homologous genes in deep subseafloor sedimentary metagenomes.</title>
        <authorList>
            <person name="Kawai M."/>
            <person name="Futagami T."/>
            <person name="Toyoda A."/>
            <person name="Takaki Y."/>
            <person name="Nishi S."/>
            <person name="Hori S."/>
            <person name="Arai W."/>
            <person name="Tsubouchi T."/>
            <person name="Morono Y."/>
            <person name="Uchiyama I."/>
            <person name="Ito T."/>
            <person name="Fujiyama A."/>
            <person name="Inagaki F."/>
            <person name="Takami H."/>
        </authorList>
    </citation>
    <scope>NUCLEOTIDE SEQUENCE</scope>
    <source>
        <strain evidence="1">Expedition CK06-06</strain>
    </source>
</reference>
<dbReference type="AlphaFoldDB" id="X1MRZ2"/>
<feature type="non-terminal residue" evidence="1">
    <location>
        <position position="1"/>
    </location>
</feature>
<sequence>TENSIVGVVAGNFCNPDGSATNQITKTKEITLTEYWRQAGQIQQAEQKAYIMDR</sequence>
<proteinExistence type="predicted"/>
<comment type="caution">
    <text evidence="1">The sequence shown here is derived from an EMBL/GenBank/DDBJ whole genome shotgun (WGS) entry which is preliminary data.</text>
</comment>
<protein>
    <submittedName>
        <fullName evidence="1">Uncharacterized protein</fullName>
    </submittedName>
</protein>
<name>X1MRZ2_9ZZZZ</name>
<dbReference type="EMBL" id="BARV01022502">
    <property type="protein sequence ID" value="GAI20806.1"/>
    <property type="molecule type" value="Genomic_DNA"/>
</dbReference>
<evidence type="ECO:0000313" key="1">
    <source>
        <dbReference type="EMBL" id="GAI20806.1"/>
    </source>
</evidence>
<organism evidence="1">
    <name type="scientific">marine sediment metagenome</name>
    <dbReference type="NCBI Taxonomy" id="412755"/>
    <lineage>
        <taxon>unclassified sequences</taxon>
        <taxon>metagenomes</taxon>
        <taxon>ecological metagenomes</taxon>
    </lineage>
</organism>
<accession>X1MRZ2</accession>
<gene>
    <name evidence="1" type="ORF">S06H3_37090</name>
</gene>